<organism evidence="4 5">
    <name type="scientific">Prymnesium parvum</name>
    <name type="common">Toxic golden alga</name>
    <dbReference type="NCBI Taxonomy" id="97485"/>
    <lineage>
        <taxon>Eukaryota</taxon>
        <taxon>Haptista</taxon>
        <taxon>Haptophyta</taxon>
        <taxon>Prymnesiophyceae</taxon>
        <taxon>Prymnesiales</taxon>
        <taxon>Prymnesiaceae</taxon>
        <taxon>Prymnesium</taxon>
    </lineage>
</organism>
<evidence type="ECO:0000256" key="1">
    <source>
        <dbReference type="ARBA" id="ARBA00023002"/>
    </source>
</evidence>
<dbReference type="InterPro" id="IPR042098">
    <property type="entry name" value="TauD-like_sf"/>
</dbReference>
<keyword evidence="5" id="KW-1185">Reference proteome</keyword>
<evidence type="ECO:0000256" key="2">
    <source>
        <dbReference type="SAM" id="SignalP"/>
    </source>
</evidence>
<dbReference type="InterPro" id="IPR050411">
    <property type="entry name" value="AlphaKG_dependent_hydroxylases"/>
</dbReference>
<feature type="domain" description="TauD/TfdA-like" evidence="3">
    <location>
        <begin position="113"/>
        <end position="399"/>
    </location>
</feature>
<comment type="caution">
    <text evidence="4">The sequence shown here is derived from an EMBL/GenBank/DDBJ whole genome shotgun (WGS) entry which is preliminary data.</text>
</comment>
<dbReference type="Pfam" id="PF02668">
    <property type="entry name" value="TauD"/>
    <property type="match status" value="1"/>
</dbReference>
<feature type="signal peptide" evidence="2">
    <location>
        <begin position="1"/>
        <end position="18"/>
    </location>
</feature>
<keyword evidence="1" id="KW-0560">Oxidoreductase</keyword>
<evidence type="ECO:0000313" key="4">
    <source>
        <dbReference type="EMBL" id="KAL1524349.1"/>
    </source>
</evidence>
<reference evidence="4 5" key="1">
    <citation type="journal article" date="2024" name="Science">
        <title>Giant polyketide synthase enzymes in the biosynthesis of giant marine polyether toxins.</title>
        <authorList>
            <person name="Fallon T.R."/>
            <person name="Shende V.V."/>
            <person name="Wierzbicki I.H."/>
            <person name="Pendleton A.L."/>
            <person name="Watervoot N.F."/>
            <person name="Auber R.P."/>
            <person name="Gonzalez D.J."/>
            <person name="Wisecaver J.H."/>
            <person name="Moore B.S."/>
        </authorList>
    </citation>
    <scope>NUCLEOTIDE SEQUENCE [LARGE SCALE GENOMIC DNA]</scope>
    <source>
        <strain evidence="4 5">12B1</strain>
    </source>
</reference>
<dbReference type="EMBL" id="JBGBPQ010000005">
    <property type="protein sequence ID" value="KAL1524349.1"/>
    <property type="molecule type" value="Genomic_DNA"/>
</dbReference>
<proteinExistence type="predicted"/>
<name>A0AB34JVA2_PRYPA</name>
<feature type="chain" id="PRO_5044204577" description="TauD/TfdA-like domain-containing protein" evidence="2">
    <location>
        <begin position="19"/>
        <end position="431"/>
    </location>
</feature>
<accession>A0AB34JVA2</accession>
<dbReference type="AlphaFoldDB" id="A0AB34JVA2"/>
<dbReference type="SUPFAM" id="SSF51197">
    <property type="entry name" value="Clavaminate synthase-like"/>
    <property type="match status" value="1"/>
</dbReference>
<protein>
    <recommendedName>
        <fullName evidence="3">TauD/TfdA-like domain-containing protein</fullName>
    </recommendedName>
</protein>
<gene>
    <name evidence="4" type="ORF">AB1Y20_019247</name>
</gene>
<dbReference type="PANTHER" id="PTHR10696:SF21">
    <property type="entry name" value="TAUD_TFDA-LIKE DOMAIN-CONTAINING PROTEIN"/>
    <property type="match status" value="1"/>
</dbReference>
<dbReference type="PANTHER" id="PTHR10696">
    <property type="entry name" value="GAMMA-BUTYROBETAINE HYDROXYLASE-RELATED"/>
    <property type="match status" value="1"/>
</dbReference>
<evidence type="ECO:0000313" key="5">
    <source>
        <dbReference type="Proteomes" id="UP001515480"/>
    </source>
</evidence>
<keyword evidence="2" id="KW-0732">Signal</keyword>
<sequence length="431" mass="48429">MSATMSLLLAWALPTTAAFGFQQARRSPQPCQRSGIRSLLAVADLLKPASTIRKEAIGDVLPDCPATIWNENGIDVAKWQATYRAEDDVACPIEVQASDADNLEGAAYFVRRKAELEELLSKHGTIWFRGFDLMKDPEGFRSFWESLELAPCLDPIHSSGLRKFLSKQDAIYEEVNKQALSTHYIGLHNEATHKKTATTGAFVCFKPATIRGGEFLIADGEKIFRDMPADVLQTLLDREVRISVSNLDLDVLGIVPGESKEVAKEKVRQLVADTIAPKFDMDLDMIWGTDGKEMRLQAIENSQKPVNRHPKTGRPVWFCNIHNHARFLRDRRPCCVPEVGMTDVYFGDLSQIPGEMLEEINRVCEKNIVRVPMQPGDVLLCDNYRVLHGRDIFEGDRLHAVSWFGEGQELKADRDNGDLLNMFINKFVVGD</sequence>
<dbReference type="Gene3D" id="3.60.130.10">
    <property type="entry name" value="Clavaminate synthase-like"/>
    <property type="match status" value="1"/>
</dbReference>
<dbReference type="Proteomes" id="UP001515480">
    <property type="component" value="Unassembled WGS sequence"/>
</dbReference>
<evidence type="ECO:0000259" key="3">
    <source>
        <dbReference type="Pfam" id="PF02668"/>
    </source>
</evidence>
<dbReference type="GO" id="GO:0016491">
    <property type="term" value="F:oxidoreductase activity"/>
    <property type="evidence" value="ECO:0007669"/>
    <property type="project" value="UniProtKB-KW"/>
</dbReference>
<dbReference type="InterPro" id="IPR003819">
    <property type="entry name" value="TauD/TfdA-like"/>
</dbReference>